<feature type="transmembrane region" description="Helical" evidence="8">
    <location>
        <begin position="268"/>
        <end position="290"/>
    </location>
</feature>
<feature type="transmembrane region" description="Helical" evidence="8">
    <location>
        <begin position="115"/>
        <end position="133"/>
    </location>
</feature>
<feature type="transmembrane region" description="Helical" evidence="8">
    <location>
        <begin position="186"/>
        <end position="206"/>
    </location>
</feature>
<keyword evidence="7 8" id="KW-0472">Membrane</keyword>
<organism evidence="9 10">
    <name type="scientific">Aneurinibacillus aneurinilyticus</name>
    <name type="common">Bacillus aneurinolyticus</name>
    <dbReference type="NCBI Taxonomy" id="1391"/>
    <lineage>
        <taxon>Bacteria</taxon>
        <taxon>Bacillati</taxon>
        <taxon>Bacillota</taxon>
        <taxon>Bacilli</taxon>
        <taxon>Bacillales</taxon>
        <taxon>Paenibacillaceae</taxon>
        <taxon>Aneurinibacillus group</taxon>
        <taxon>Aneurinibacillus</taxon>
    </lineage>
</organism>
<evidence type="ECO:0000313" key="10">
    <source>
        <dbReference type="Proteomes" id="UP000561326"/>
    </source>
</evidence>
<feature type="transmembrane region" description="Helical" evidence="8">
    <location>
        <begin position="83"/>
        <end position="103"/>
    </location>
</feature>
<evidence type="ECO:0000256" key="5">
    <source>
        <dbReference type="ARBA" id="ARBA00022692"/>
    </source>
</evidence>
<comment type="caution">
    <text evidence="9">The sequence shown here is derived from an EMBL/GenBank/DDBJ whole genome shotgun (WGS) entry which is preliminary data.</text>
</comment>
<keyword evidence="4" id="KW-0309">Germination</keyword>
<feature type="transmembrane region" description="Helical" evidence="8">
    <location>
        <begin position="12"/>
        <end position="33"/>
    </location>
</feature>
<feature type="transmembrane region" description="Helical" evidence="8">
    <location>
        <begin position="302"/>
        <end position="321"/>
    </location>
</feature>
<feature type="transmembrane region" description="Helical" evidence="8">
    <location>
        <begin position="333"/>
        <end position="353"/>
    </location>
</feature>
<evidence type="ECO:0000256" key="1">
    <source>
        <dbReference type="ARBA" id="ARBA00004141"/>
    </source>
</evidence>
<dbReference type="Pfam" id="PF03845">
    <property type="entry name" value="Spore_permease"/>
    <property type="match status" value="1"/>
</dbReference>
<evidence type="ECO:0000256" key="3">
    <source>
        <dbReference type="ARBA" id="ARBA00022448"/>
    </source>
</evidence>
<keyword evidence="6 8" id="KW-1133">Transmembrane helix</keyword>
<evidence type="ECO:0000256" key="4">
    <source>
        <dbReference type="ARBA" id="ARBA00022544"/>
    </source>
</evidence>
<evidence type="ECO:0000313" key="9">
    <source>
        <dbReference type="EMBL" id="NME98480.1"/>
    </source>
</evidence>
<evidence type="ECO:0000256" key="6">
    <source>
        <dbReference type="ARBA" id="ARBA00022989"/>
    </source>
</evidence>
<dbReference type="GO" id="GO:0009847">
    <property type="term" value="P:spore germination"/>
    <property type="evidence" value="ECO:0007669"/>
    <property type="project" value="InterPro"/>
</dbReference>
<feature type="transmembrane region" description="Helical" evidence="8">
    <location>
        <begin position="39"/>
        <end position="57"/>
    </location>
</feature>
<dbReference type="InterPro" id="IPR004761">
    <property type="entry name" value="Spore_GerAB"/>
</dbReference>
<proteinExistence type="inferred from homology"/>
<dbReference type="RefSeq" id="WP_168975118.1">
    <property type="nucleotide sequence ID" value="NZ_JABAGO010000014.1"/>
</dbReference>
<protein>
    <submittedName>
        <fullName evidence="9">Endospore germination permease</fullName>
    </submittedName>
</protein>
<dbReference type="NCBIfam" id="TIGR00912">
    <property type="entry name" value="2A0309"/>
    <property type="match status" value="1"/>
</dbReference>
<gene>
    <name evidence="9" type="ORF">HF838_09435</name>
</gene>
<feature type="transmembrane region" description="Helical" evidence="8">
    <location>
        <begin position="145"/>
        <end position="166"/>
    </location>
</feature>
<dbReference type="GO" id="GO:0016020">
    <property type="term" value="C:membrane"/>
    <property type="evidence" value="ECO:0007669"/>
    <property type="project" value="UniProtKB-SubCell"/>
</dbReference>
<dbReference type="PANTHER" id="PTHR34975">
    <property type="entry name" value="SPORE GERMINATION PROTEIN A2"/>
    <property type="match status" value="1"/>
</dbReference>
<reference evidence="9 10" key="1">
    <citation type="submission" date="2020-04" db="EMBL/GenBank/DDBJ databases">
        <authorList>
            <person name="Hitch T.C.A."/>
            <person name="Wylensek D."/>
            <person name="Clavel T."/>
        </authorList>
    </citation>
    <scope>NUCLEOTIDE SEQUENCE [LARGE SCALE GENOMIC DNA]</scope>
    <source>
        <strain evidence="9 10">WB01_D5_05</strain>
    </source>
</reference>
<keyword evidence="3" id="KW-0813">Transport</keyword>
<dbReference type="AlphaFoldDB" id="A0A848CYZ6"/>
<comment type="subcellular location">
    <subcellularLocation>
        <location evidence="1">Membrane</location>
        <topology evidence="1">Multi-pass membrane protein</topology>
    </subcellularLocation>
</comment>
<feature type="transmembrane region" description="Helical" evidence="8">
    <location>
        <begin position="213"/>
        <end position="232"/>
    </location>
</feature>
<evidence type="ECO:0000256" key="8">
    <source>
        <dbReference type="SAM" id="Phobius"/>
    </source>
</evidence>
<comment type="similarity">
    <text evidence="2">Belongs to the amino acid-polyamine-organocation (APC) superfamily. Spore germination protein (SGP) (TC 2.A.3.9) family.</text>
</comment>
<accession>A0A848CYZ6</accession>
<name>A0A848CYZ6_ANEAE</name>
<keyword evidence="5 8" id="KW-0812">Transmembrane</keyword>
<dbReference type="EMBL" id="JABAGO010000014">
    <property type="protein sequence ID" value="NME98480.1"/>
    <property type="molecule type" value="Genomic_DNA"/>
</dbReference>
<sequence>MYEKGRISVGQLFIIMLIYLTATSSNTNFDFIYGAQDGGFSNLFAILPGLFTLYLFLKLQERHPRKILFEYAEDILGKWPGKFVSLLYIWFTLEVAVMSARQFAEFIVSVLTPELSEQIYIIGVVLVAAYAVYRGMEAIVRFAQIAFPFYLFLLIFVNILLVGQFKLYNILPFWDRPTGEILFASYLQYVFPLGELIFFLGFFPYLKKEKGKAWLPYLAVVLGGVYLTYRVIVSIGVLGQGTAAASSYPYIEAIRFVKIGEFVERVDILFLGIYIMVVLLEFIVMFYVLTHGVAHLTGIKSVSPLVLPLCFLTVGLAKGVIKNSLDFNMYITQIRTITSPIFTLLLPLLLLIVSRIRFGKIQDSPSNSAANNTGELADGKATN</sequence>
<evidence type="ECO:0000256" key="2">
    <source>
        <dbReference type="ARBA" id="ARBA00007998"/>
    </source>
</evidence>
<evidence type="ECO:0000256" key="7">
    <source>
        <dbReference type="ARBA" id="ARBA00023136"/>
    </source>
</evidence>
<dbReference type="Proteomes" id="UP000561326">
    <property type="component" value="Unassembled WGS sequence"/>
</dbReference>
<dbReference type="PANTHER" id="PTHR34975:SF2">
    <property type="entry name" value="SPORE GERMINATION PROTEIN A2"/>
    <property type="match status" value="1"/>
</dbReference>